<keyword evidence="2" id="KW-1185">Reference proteome</keyword>
<organism evidence="1 2">
    <name type="scientific">Clostridium combesii</name>
    <dbReference type="NCBI Taxonomy" id="39481"/>
    <lineage>
        <taxon>Bacteria</taxon>
        <taxon>Bacillati</taxon>
        <taxon>Bacillota</taxon>
        <taxon>Clostridia</taxon>
        <taxon>Eubacteriales</taxon>
        <taxon>Clostridiaceae</taxon>
        <taxon>Clostridium</taxon>
    </lineage>
</organism>
<evidence type="ECO:0000313" key="1">
    <source>
        <dbReference type="EMBL" id="PIH05230.1"/>
    </source>
</evidence>
<dbReference type="EMBL" id="PEIK01000003">
    <property type="protein sequence ID" value="PIH05230.1"/>
    <property type="molecule type" value="Genomic_DNA"/>
</dbReference>
<proteinExistence type="predicted"/>
<sequence length="224" mass="26436">MLVEFKPKESSSRKEDAIIDNLMSFLLNDSVFFYITFSVLAEQTQPMETNEVNEIIHNDNYYEFIKESSNIDKYIKLMSEFYNISLDDLNYRRGRLLEKVISNRGPASMVEKFDRIEEAQIFVDGCKMSDKDIDIVFKYNDIELHECKAGLLNFLNPLGKRGKDKIELMERTKKIVESEKQECTNYLVTYSSRKNPRIKRILNKHNFNTMNIFTGKEIISYWAK</sequence>
<dbReference type="AlphaFoldDB" id="A0A2G7HJC6"/>
<accession>A0A2G7HJC6</accession>
<comment type="caution">
    <text evidence="1">The sequence shown here is derived from an EMBL/GenBank/DDBJ whole genome shotgun (WGS) entry which is preliminary data.</text>
</comment>
<protein>
    <submittedName>
        <fullName evidence="1">Uncharacterized protein</fullName>
    </submittedName>
</protein>
<dbReference type="Proteomes" id="UP000231322">
    <property type="component" value="Unassembled WGS sequence"/>
</dbReference>
<name>A0A2G7HJC6_9CLOT</name>
<evidence type="ECO:0000313" key="2">
    <source>
        <dbReference type="Proteomes" id="UP000231322"/>
    </source>
</evidence>
<reference evidence="1 2" key="1">
    <citation type="submission" date="2017-10" db="EMBL/GenBank/DDBJ databases">
        <title>Reclassification of Eubacterium combesii and discrepancies in the nomenclature of botulinum neurotoxin producing clostridia. Request for an Opinion.</title>
        <authorList>
            <person name="Dobritsa A.P."/>
            <person name="Kutumbaka K.K."/>
            <person name="Samadpour M."/>
        </authorList>
    </citation>
    <scope>NUCLEOTIDE SEQUENCE [LARGE SCALE GENOMIC DNA]</scope>
    <source>
        <strain evidence="1 2">DSM 20696</strain>
    </source>
</reference>
<dbReference type="RefSeq" id="WP_099838482.1">
    <property type="nucleotide sequence ID" value="NZ_PEIK01000003.1"/>
</dbReference>
<gene>
    <name evidence="1" type="ORF">CS538_05215</name>
</gene>